<sequence length="161" mass="17899">MKKGIKQISIFFIMFTILISSISTIAFADGGWKPVYSKTFFTTRIDISPLHTGHLGDGGYGPHVNLVIYSNGTPVRNYHIYESIRTKCIRAYETVQGKEYNFGNNCYDDFDDAIKDILTSNKEYSLASELKTVLSPSVFNAVIMTIVAVIVAVFKGKPIPA</sequence>
<name>A0A0C1U087_9CLOT</name>
<dbReference type="RefSeq" id="WP_039636395.1">
    <property type="nucleotide sequence ID" value="NZ_AYSO01000020.1"/>
</dbReference>
<protein>
    <submittedName>
        <fullName evidence="2">Uncharacterized protein</fullName>
    </submittedName>
</protein>
<dbReference type="AlphaFoldDB" id="A0A0C1U087"/>
<evidence type="ECO:0000256" key="1">
    <source>
        <dbReference type="SAM" id="Phobius"/>
    </source>
</evidence>
<proteinExistence type="predicted"/>
<dbReference type="EMBL" id="AYSO01000020">
    <property type="protein sequence ID" value="KIE44918.1"/>
    <property type="molecule type" value="Genomic_DNA"/>
</dbReference>
<keyword evidence="1" id="KW-0812">Transmembrane</keyword>
<comment type="caution">
    <text evidence="2">The sequence shown here is derived from an EMBL/GenBank/DDBJ whole genome shotgun (WGS) entry which is preliminary data.</text>
</comment>
<feature type="transmembrane region" description="Helical" evidence="1">
    <location>
        <begin position="133"/>
        <end position="154"/>
    </location>
</feature>
<reference evidence="2 3" key="1">
    <citation type="journal article" date="2015" name="Infect. Genet. Evol.">
        <title>Genomic sequences of six botulinum neurotoxin-producing strains representing three clostridial species illustrate the mobility and diversity of botulinum neurotoxin genes.</title>
        <authorList>
            <person name="Smith T.J."/>
            <person name="Hill K.K."/>
            <person name="Xie G."/>
            <person name="Foley B.T."/>
            <person name="Williamson C.H."/>
            <person name="Foster J.T."/>
            <person name="Johnson S.L."/>
            <person name="Chertkov O."/>
            <person name="Teshima H."/>
            <person name="Gibbons H.S."/>
            <person name="Johnsky L.A."/>
            <person name="Karavis M.A."/>
            <person name="Smith L.A."/>
        </authorList>
    </citation>
    <scope>NUCLEOTIDE SEQUENCE [LARGE SCALE GENOMIC DNA]</scope>
    <source>
        <strain evidence="2 3">CDC 2741</strain>
    </source>
</reference>
<evidence type="ECO:0000313" key="2">
    <source>
        <dbReference type="EMBL" id="KIE44918.1"/>
    </source>
</evidence>
<gene>
    <name evidence="2" type="ORF">U732_510</name>
</gene>
<dbReference type="STRING" id="29341.RSJ17_05350"/>
<keyword evidence="1" id="KW-0472">Membrane</keyword>
<accession>A0A0C1U087</accession>
<dbReference type="Proteomes" id="UP000031366">
    <property type="component" value="Unassembled WGS sequence"/>
</dbReference>
<keyword evidence="3" id="KW-1185">Reference proteome</keyword>
<evidence type="ECO:0000313" key="3">
    <source>
        <dbReference type="Proteomes" id="UP000031366"/>
    </source>
</evidence>
<organism evidence="2 3">
    <name type="scientific">Clostridium argentinense CDC 2741</name>
    <dbReference type="NCBI Taxonomy" id="1418104"/>
    <lineage>
        <taxon>Bacteria</taxon>
        <taxon>Bacillati</taxon>
        <taxon>Bacillota</taxon>
        <taxon>Clostridia</taxon>
        <taxon>Eubacteriales</taxon>
        <taxon>Clostridiaceae</taxon>
        <taxon>Clostridium</taxon>
    </lineage>
</organism>
<keyword evidence="1" id="KW-1133">Transmembrane helix</keyword>